<gene>
    <name evidence="2" type="ORF">EYE40_04110</name>
</gene>
<organism evidence="2 3">
    <name type="scientific">Glaciihabitans arcticus</name>
    <dbReference type="NCBI Taxonomy" id="2668039"/>
    <lineage>
        <taxon>Bacteria</taxon>
        <taxon>Bacillati</taxon>
        <taxon>Actinomycetota</taxon>
        <taxon>Actinomycetes</taxon>
        <taxon>Micrococcales</taxon>
        <taxon>Microbacteriaceae</taxon>
        <taxon>Glaciihabitans</taxon>
    </lineage>
</organism>
<name>A0A4Q9GPF7_9MICO</name>
<feature type="compositionally biased region" description="Basic and acidic residues" evidence="1">
    <location>
        <begin position="14"/>
        <end position="24"/>
    </location>
</feature>
<protein>
    <submittedName>
        <fullName evidence="2">Uncharacterized protein</fullName>
    </submittedName>
</protein>
<reference evidence="3" key="1">
    <citation type="submission" date="2019-02" db="EMBL/GenBank/DDBJ databases">
        <title>Glaciihabitans arcticus sp. nov., a psychrotolerant bacterium isolated from polar soil.</title>
        <authorList>
            <person name="Dahal R.H."/>
        </authorList>
    </citation>
    <scope>NUCLEOTIDE SEQUENCE [LARGE SCALE GENOMIC DNA]</scope>
    <source>
        <strain evidence="3">RP-3-7</strain>
    </source>
</reference>
<dbReference type="AlphaFoldDB" id="A0A4Q9GPF7"/>
<evidence type="ECO:0000313" key="2">
    <source>
        <dbReference type="EMBL" id="TBN56646.1"/>
    </source>
</evidence>
<comment type="caution">
    <text evidence="2">The sequence shown here is derived from an EMBL/GenBank/DDBJ whole genome shotgun (WGS) entry which is preliminary data.</text>
</comment>
<evidence type="ECO:0000256" key="1">
    <source>
        <dbReference type="SAM" id="MobiDB-lite"/>
    </source>
</evidence>
<evidence type="ECO:0000313" key="3">
    <source>
        <dbReference type="Proteomes" id="UP000294194"/>
    </source>
</evidence>
<dbReference type="Proteomes" id="UP000294194">
    <property type="component" value="Unassembled WGS sequence"/>
</dbReference>
<keyword evidence="3" id="KW-1185">Reference proteome</keyword>
<accession>A0A4Q9GPF7</accession>
<sequence length="61" mass="6749">MSETHNNPDAGAYTDEHGSEEQASHETTTSHMHETKVEGEYTDEHGPEVTTEHTETENGHA</sequence>
<dbReference type="EMBL" id="SISG01000001">
    <property type="protein sequence ID" value="TBN56646.1"/>
    <property type="molecule type" value="Genomic_DNA"/>
</dbReference>
<feature type="compositionally biased region" description="Basic and acidic residues" evidence="1">
    <location>
        <begin position="31"/>
        <end position="61"/>
    </location>
</feature>
<dbReference type="RefSeq" id="WP_130980756.1">
    <property type="nucleotide sequence ID" value="NZ_SISG01000001.1"/>
</dbReference>
<feature type="region of interest" description="Disordered" evidence="1">
    <location>
        <begin position="1"/>
        <end position="61"/>
    </location>
</feature>
<proteinExistence type="predicted"/>